<dbReference type="EMBL" id="JAAOIC020000002">
    <property type="protein sequence ID" value="KAG8042271.1"/>
    <property type="molecule type" value="Genomic_DNA"/>
</dbReference>
<evidence type="ECO:0000313" key="2">
    <source>
        <dbReference type="Proteomes" id="UP000729913"/>
    </source>
</evidence>
<reference evidence="1" key="2">
    <citation type="submission" date="2021-04" db="EMBL/GenBank/DDBJ databases">
        <title>Genome-wide patterns of bracovirus chromosomal integration into multiple host tissues during parasitism.</title>
        <authorList>
            <person name="Chebbi M.A.C."/>
        </authorList>
    </citation>
    <scope>NUCLEOTIDE SEQUENCE</scope>
    <source>
        <tissue evidence="1">Whole body</tissue>
    </source>
</reference>
<dbReference type="OrthoDB" id="7701519at2759"/>
<gene>
    <name evidence="1" type="ORF">G9C98_004905</name>
</gene>
<dbReference type="Proteomes" id="UP000729913">
    <property type="component" value="Unassembled WGS sequence"/>
</dbReference>
<dbReference type="AlphaFoldDB" id="A0A8J5V1K0"/>
<organism evidence="1 2">
    <name type="scientific">Cotesia typhae</name>
    <dbReference type="NCBI Taxonomy" id="2053667"/>
    <lineage>
        <taxon>Eukaryota</taxon>
        <taxon>Metazoa</taxon>
        <taxon>Ecdysozoa</taxon>
        <taxon>Arthropoda</taxon>
        <taxon>Hexapoda</taxon>
        <taxon>Insecta</taxon>
        <taxon>Pterygota</taxon>
        <taxon>Neoptera</taxon>
        <taxon>Endopterygota</taxon>
        <taxon>Hymenoptera</taxon>
        <taxon>Apocrita</taxon>
        <taxon>Ichneumonoidea</taxon>
        <taxon>Braconidae</taxon>
        <taxon>Microgastrinae</taxon>
        <taxon>Cotesia</taxon>
    </lineage>
</organism>
<name>A0A8J5V1K0_9HYME</name>
<protein>
    <submittedName>
        <fullName evidence="1">Uncharacterized protein</fullName>
    </submittedName>
</protein>
<accession>A0A8J5V1K0</accession>
<keyword evidence="2" id="KW-1185">Reference proteome</keyword>
<comment type="caution">
    <text evidence="1">The sequence shown here is derived from an EMBL/GenBank/DDBJ whole genome shotgun (WGS) entry which is preliminary data.</text>
</comment>
<sequence length="423" mass="49724">MSERLSANSGDVISIIIPEDPDDNLNIDQLTLDFRRQLGRLIQQSRFNKLENNRFRYTPNDITTLLKQKKTLKDHRQKLNINRYLISKFDRRTDSRYNRQGKKQPLYRSNLLKRLSSKRRGNVLQYKRKMRENKWRHINNFSQSNLVNNNINKNNRSSLDVIDVENNSVNKRNSFAFNYRKQKLQSSKVLSNKKVNNYVTANPEDVEISSFKKSNSIPDCLRKIDENGKEYLLCFNGSAINLSETMVRTIKNKNFNYDRENNVNTNNPSLNNDKSQKTVYPINIQVNDYKEIEEILQNPETALKRISPLDIEKNNNININEINNKKSRATQIDGNLENSDIIKLKTSNSEQLKTEDYSDDTVRDFLSNNARRYDLINNQAIYQRNASQLYLDNENFPLRISRSVSNNQFSKTPTIYSRQRSEN</sequence>
<evidence type="ECO:0000313" key="1">
    <source>
        <dbReference type="EMBL" id="KAG8042271.1"/>
    </source>
</evidence>
<proteinExistence type="predicted"/>
<reference evidence="1" key="1">
    <citation type="submission" date="2020-03" db="EMBL/GenBank/DDBJ databases">
        <authorList>
            <person name="Chebbi M.A."/>
            <person name="Drezen J.M."/>
        </authorList>
    </citation>
    <scope>NUCLEOTIDE SEQUENCE</scope>
    <source>
        <tissue evidence="1">Whole body</tissue>
    </source>
</reference>